<evidence type="ECO:0000256" key="2">
    <source>
        <dbReference type="ARBA" id="ARBA00009774"/>
    </source>
</evidence>
<keyword evidence="4" id="KW-0413">Isomerase</keyword>
<dbReference type="Gene3D" id="3.40.50.10230">
    <property type="entry name" value="Cobalamin biosynthesis CobH/CbiC, precorrin-8X methylmutase"/>
    <property type="match status" value="1"/>
</dbReference>
<keyword evidence="7" id="KW-1185">Reference proteome</keyword>
<accession>A0ABR9R2W7</accession>
<evidence type="ECO:0000256" key="3">
    <source>
        <dbReference type="ARBA" id="ARBA00022573"/>
    </source>
</evidence>
<gene>
    <name evidence="6" type="ORF">INF35_06875</name>
</gene>
<dbReference type="InterPro" id="IPR036588">
    <property type="entry name" value="CobH/CbiC_sf"/>
</dbReference>
<comment type="caution">
    <text evidence="6">The sequence shown here is derived from an EMBL/GenBank/DDBJ whole genome shotgun (WGS) entry which is preliminary data.</text>
</comment>
<comment type="similarity">
    <text evidence="2">Belongs to the CobH/CbiC family.</text>
</comment>
<dbReference type="EMBL" id="JADCKC010000002">
    <property type="protein sequence ID" value="MBE5037502.1"/>
    <property type="molecule type" value="Genomic_DNA"/>
</dbReference>
<dbReference type="InterPro" id="IPR003722">
    <property type="entry name" value="Cbl_synth_CobH/CbiC"/>
</dbReference>
<comment type="pathway">
    <text evidence="1">Cofactor biosynthesis; adenosylcobalamin biosynthesis.</text>
</comment>
<proteinExistence type="inferred from homology"/>
<name>A0ABR9R2W7_9FIRM</name>
<dbReference type="Proteomes" id="UP000768567">
    <property type="component" value="Unassembled WGS sequence"/>
</dbReference>
<dbReference type="SUPFAM" id="SSF63965">
    <property type="entry name" value="Precorrin-8X methylmutase CbiC/CobH"/>
    <property type="match status" value="1"/>
</dbReference>
<sequence length="223" mass="23074">MMVQHKTPGDIERTSMGIILEELAGLGLTPPPEHQAVVCRVVHATADFDYARNLVFTPDAVQKGIDALLAGAPVITDTNMAKAGVSRPCLQKLGGEALCFMADAEVAAVAREKGTTRAVAAVDKAAAQHPGAVLAFGNAPTGLLRLADWIEQGYRPALVIGAPVGFVNVVESKEHALEVCRRAGVPAILAMGRKGGSGVAAAICNALLYTACGTLDPAARGWN</sequence>
<dbReference type="Pfam" id="PF02570">
    <property type="entry name" value="CbiC"/>
    <property type="match status" value="1"/>
</dbReference>
<reference evidence="6 7" key="1">
    <citation type="submission" date="2020-10" db="EMBL/GenBank/DDBJ databases">
        <title>ChiBAC.</title>
        <authorList>
            <person name="Zenner C."/>
            <person name="Hitch T.C.A."/>
            <person name="Clavel T."/>
        </authorList>
    </citation>
    <scope>NUCLEOTIDE SEQUENCE [LARGE SCALE GENOMIC DNA]</scope>
    <source>
        <strain evidence="6 7">DSM 109015</strain>
    </source>
</reference>
<evidence type="ECO:0000259" key="5">
    <source>
        <dbReference type="Pfam" id="PF02570"/>
    </source>
</evidence>
<dbReference type="PANTHER" id="PTHR43588">
    <property type="entry name" value="COBALT-PRECORRIN-8 METHYLMUTASE"/>
    <property type="match status" value="1"/>
</dbReference>
<evidence type="ECO:0000313" key="6">
    <source>
        <dbReference type="EMBL" id="MBE5037502.1"/>
    </source>
</evidence>
<evidence type="ECO:0000256" key="4">
    <source>
        <dbReference type="ARBA" id="ARBA00023235"/>
    </source>
</evidence>
<dbReference type="PANTHER" id="PTHR43588:SF1">
    <property type="entry name" value="COBALT-PRECORRIN-8 METHYLMUTASE"/>
    <property type="match status" value="1"/>
</dbReference>
<feature type="domain" description="Cobalamin biosynthesis precorrin-8X methylmutase CobH/CbiC" evidence="5">
    <location>
        <begin position="10"/>
        <end position="209"/>
    </location>
</feature>
<evidence type="ECO:0000256" key="1">
    <source>
        <dbReference type="ARBA" id="ARBA00004953"/>
    </source>
</evidence>
<protein>
    <submittedName>
        <fullName evidence="6">Precorrin-8X methylmutase</fullName>
    </submittedName>
</protein>
<keyword evidence="3" id="KW-0169">Cobalamin biosynthesis</keyword>
<organism evidence="6 7">
    <name type="scientific">Gemmiger gallinarum</name>
    <dbReference type="NCBI Taxonomy" id="2779354"/>
    <lineage>
        <taxon>Bacteria</taxon>
        <taxon>Bacillati</taxon>
        <taxon>Bacillota</taxon>
        <taxon>Clostridia</taxon>
        <taxon>Eubacteriales</taxon>
        <taxon>Gemmiger</taxon>
    </lineage>
</organism>
<evidence type="ECO:0000313" key="7">
    <source>
        <dbReference type="Proteomes" id="UP000768567"/>
    </source>
</evidence>